<keyword evidence="2" id="KW-0732">Signal</keyword>
<dbReference type="InterPro" id="IPR036737">
    <property type="entry name" value="OmpA-like_sf"/>
</dbReference>
<reference evidence="5 7" key="1">
    <citation type="submission" date="2018-08" db="EMBL/GenBank/DDBJ databases">
        <title>The first complete genome of Treponema rectale (CHPAT), a commensal spirochete of the bovine rectum.</title>
        <authorList>
            <person name="Staton G.J."/>
            <person name="Clegg S.R."/>
            <person name="Carter S.D."/>
            <person name="Radford A.D."/>
            <person name="Darby A."/>
            <person name="Hall N."/>
            <person name="Birtles R.J."/>
            <person name="Evans N.J."/>
        </authorList>
    </citation>
    <scope>NUCLEOTIDE SEQUENCE [LARGE SCALE GENOMIC DNA]</scope>
    <source>
        <strain evidence="5 7">CHPA</strain>
    </source>
</reference>
<keyword evidence="6" id="KW-1185">Reference proteome</keyword>
<dbReference type="PANTHER" id="PTHR30329">
    <property type="entry name" value="STATOR ELEMENT OF FLAGELLAR MOTOR COMPLEX"/>
    <property type="match status" value="1"/>
</dbReference>
<dbReference type="GO" id="GO:0016020">
    <property type="term" value="C:membrane"/>
    <property type="evidence" value="ECO:0007669"/>
    <property type="project" value="UniProtKB-UniRule"/>
</dbReference>
<dbReference type="CDD" id="cd07185">
    <property type="entry name" value="OmpA_C-like"/>
    <property type="match status" value="1"/>
</dbReference>
<dbReference type="Proteomes" id="UP000578697">
    <property type="component" value="Unassembled WGS sequence"/>
</dbReference>
<evidence type="ECO:0000256" key="2">
    <source>
        <dbReference type="SAM" id="SignalP"/>
    </source>
</evidence>
<accession>A0A840SFP3</accession>
<dbReference type="Proteomes" id="UP000593591">
    <property type="component" value="Chromosome"/>
</dbReference>
<dbReference type="PANTHER" id="PTHR30329:SF21">
    <property type="entry name" value="LIPOPROTEIN YIAD-RELATED"/>
    <property type="match status" value="1"/>
</dbReference>
<evidence type="ECO:0000313" key="5">
    <source>
        <dbReference type="EMBL" id="QOS41110.1"/>
    </source>
</evidence>
<gene>
    <name evidence="5" type="ORF">DYE49_11890</name>
    <name evidence="4" type="ORF">HNP77_001347</name>
</gene>
<evidence type="ECO:0000313" key="4">
    <source>
        <dbReference type="EMBL" id="MBB5218978.1"/>
    </source>
</evidence>
<dbReference type="AlphaFoldDB" id="A0A840SFP3"/>
<dbReference type="PROSITE" id="PS51123">
    <property type="entry name" value="OMPA_2"/>
    <property type="match status" value="1"/>
</dbReference>
<feature type="domain" description="OmpA-like" evidence="3">
    <location>
        <begin position="346"/>
        <end position="466"/>
    </location>
</feature>
<evidence type="ECO:0000313" key="7">
    <source>
        <dbReference type="Proteomes" id="UP000593591"/>
    </source>
</evidence>
<evidence type="ECO:0000256" key="1">
    <source>
        <dbReference type="PROSITE-ProRule" id="PRU00473"/>
    </source>
</evidence>
<dbReference type="KEGG" id="trc:DYE49_11890"/>
<keyword evidence="1" id="KW-0472">Membrane</keyword>
<proteinExistence type="predicted"/>
<organism evidence="4 6">
    <name type="scientific">Treponema rectale</name>
    <dbReference type="NCBI Taxonomy" id="744512"/>
    <lineage>
        <taxon>Bacteria</taxon>
        <taxon>Pseudomonadati</taxon>
        <taxon>Spirochaetota</taxon>
        <taxon>Spirochaetia</taxon>
        <taxon>Spirochaetales</taxon>
        <taxon>Treponemataceae</taxon>
        <taxon>Treponema</taxon>
    </lineage>
</organism>
<name>A0A840SFP3_9SPIR</name>
<reference evidence="4 6" key="2">
    <citation type="submission" date="2020-08" db="EMBL/GenBank/DDBJ databases">
        <title>Genomic Encyclopedia of Type Strains, Phase IV (KMG-IV): sequencing the most valuable type-strain genomes for metagenomic binning, comparative biology and taxonomic classification.</title>
        <authorList>
            <person name="Goeker M."/>
        </authorList>
    </citation>
    <scope>NUCLEOTIDE SEQUENCE [LARGE SCALE GENOMIC DNA]</scope>
    <source>
        <strain evidence="4 6">DSM 103679</strain>
    </source>
</reference>
<dbReference type="InterPro" id="IPR050330">
    <property type="entry name" value="Bact_OuterMem_StrucFunc"/>
</dbReference>
<sequence length="473" mass="52722">MKKILCTLAVVFLAAGLFSQGNISPTEELEIEQLARRLANYDGHASEEDAVMTSTSTINWTKNTFTSNVSLDVAKAGIPMPSGKSSSINKIQMELPALVKDPLLSIFVDNNKTLGDLVLEETVTLEELTRIIDNSKQTPAFFQNGSNNLVTQHTIQIQNIGASLVKHHVAYTQRVPIETVASKAYTGIIIDARGTLPVHGEFVEDRTYPCIFPKIWSEGMDLVYERNMVDPSVAKEKGIVLYSSSPFVEEYEDRIGKKPLWISAKKVYGINRTDSVISKNDYLQITSVKENLDLLRKGRVVILLDKDLLIHGVAAPDKNKRYYVAYEKLKRYVLENPIPDTFLLPGPSGFRFKMENLKFIADSPELLPEEQGRIVQIAQSIKKYVMDGEFTILVEGHTADVNKPEGQQQLSVLRAQAIIQALVDQGVDSSLFTYKGYGGTKPIATNSTPEGRAQNRRVEIQVMPKSGYVQRVQ</sequence>
<dbReference type="RefSeq" id="WP_184652415.1">
    <property type="nucleotide sequence ID" value="NZ_JACHFR010000002.1"/>
</dbReference>
<dbReference type="EMBL" id="JACHFR010000002">
    <property type="protein sequence ID" value="MBB5218978.1"/>
    <property type="molecule type" value="Genomic_DNA"/>
</dbReference>
<dbReference type="InterPro" id="IPR006665">
    <property type="entry name" value="OmpA-like"/>
</dbReference>
<evidence type="ECO:0000259" key="3">
    <source>
        <dbReference type="PROSITE" id="PS51123"/>
    </source>
</evidence>
<dbReference type="EMBL" id="CP031517">
    <property type="protein sequence ID" value="QOS41110.1"/>
    <property type="molecule type" value="Genomic_DNA"/>
</dbReference>
<dbReference type="SUPFAM" id="SSF103088">
    <property type="entry name" value="OmpA-like"/>
    <property type="match status" value="1"/>
</dbReference>
<feature type="chain" id="PRO_5033644010" evidence="2">
    <location>
        <begin position="20"/>
        <end position="473"/>
    </location>
</feature>
<protein>
    <submittedName>
        <fullName evidence="5">OmpA family protein</fullName>
    </submittedName>
    <submittedName>
        <fullName evidence="4">Outer membrane protein OmpA-like peptidoglycan-associated protein</fullName>
    </submittedName>
</protein>
<dbReference type="Pfam" id="PF00691">
    <property type="entry name" value="OmpA"/>
    <property type="match status" value="1"/>
</dbReference>
<feature type="signal peptide" evidence="2">
    <location>
        <begin position="1"/>
        <end position="19"/>
    </location>
</feature>
<evidence type="ECO:0000313" key="6">
    <source>
        <dbReference type="Proteomes" id="UP000578697"/>
    </source>
</evidence>
<dbReference type="Gene3D" id="3.30.1330.60">
    <property type="entry name" value="OmpA-like domain"/>
    <property type="match status" value="1"/>
</dbReference>